<dbReference type="Proteomes" id="UP000515158">
    <property type="component" value="Unplaced"/>
</dbReference>
<keyword evidence="2" id="KW-1185">Reference proteome</keyword>
<organism evidence="3">
    <name type="scientific">Thrips palmi</name>
    <name type="common">Melon thrips</name>
    <dbReference type="NCBI Taxonomy" id="161013"/>
    <lineage>
        <taxon>Eukaryota</taxon>
        <taxon>Metazoa</taxon>
        <taxon>Ecdysozoa</taxon>
        <taxon>Arthropoda</taxon>
        <taxon>Hexapoda</taxon>
        <taxon>Insecta</taxon>
        <taxon>Pterygota</taxon>
        <taxon>Neoptera</taxon>
        <taxon>Paraneoptera</taxon>
        <taxon>Thysanoptera</taxon>
        <taxon>Terebrantia</taxon>
        <taxon>Thripoidea</taxon>
        <taxon>Thripidae</taxon>
        <taxon>Thrips</taxon>
    </lineage>
</organism>
<sequence>MFSCLTATVVALLLVSHVADPVVSTPAREVRNVLGDAFGAVLGAASGVGTALSNQARKTQFSKCLQSSANQVPQGNEILVKYLFHNLRTCVDTKQSAKEASACYASVNSVPANQVFASHVISCMGLK</sequence>
<dbReference type="AlphaFoldDB" id="A0A6P9ABW4"/>
<evidence type="ECO:0000256" key="1">
    <source>
        <dbReference type="SAM" id="SignalP"/>
    </source>
</evidence>
<gene>
    <name evidence="3" type="primary">LOC117653364</name>
</gene>
<name>A0A6P9ABW4_THRPL</name>
<proteinExistence type="predicted"/>
<feature type="chain" id="PRO_5028199927" evidence="1">
    <location>
        <begin position="20"/>
        <end position="127"/>
    </location>
</feature>
<keyword evidence="1" id="KW-0732">Signal</keyword>
<reference evidence="3" key="1">
    <citation type="submission" date="2025-08" db="UniProtKB">
        <authorList>
            <consortium name="RefSeq"/>
        </authorList>
    </citation>
    <scope>IDENTIFICATION</scope>
    <source>
        <tissue evidence="3">Total insect</tissue>
    </source>
</reference>
<dbReference type="KEGG" id="tpal:117653364"/>
<evidence type="ECO:0000313" key="3">
    <source>
        <dbReference type="RefSeq" id="XP_034254889.1"/>
    </source>
</evidence>
<dbReference type="GeneID" id="117653364"/>
<accession>A0A6P9ABW4</accession>
<protein>
    <submittedName>
        <fullName evidence="3">Uncharacterized protein LOC117653364</fullName>
    </submittedName>
</protein>
<dbReference type="InParanoid" id="A0A6P9ABW4"/>
<feature type="signal peptide" evidence="1">
    <location>
        <begin position="1"/>
        <end position="19"/>
    </location>
</feature>
<evidence type="ECO:0000313" key="2">
    <source>
        <dbReference type="Proteomes" id="UP000515158"/>
    </source>
</evidence>
<dbReference type="RefSeq" id="XP_034254889.1">
    <property type="nucleotide sequence ID" value="XM_034398998.1"/>
</dbReference>